<dbReference type="PANTHER" id="PTHR47481">
    <property type="match status" value="1"/>
</dbReference>
<sequence>MAASPAQRARMPITLGGCAQINTSVLGSLQPSLRIFSKMCMTYRLPRPSRIVSRLDSWSVHTLGPSISRFFFPVLGDELREIGKPISDEDLVTYALADLPKEYESFVTTNANDWDPLTFETLRTNLTHQQKRLEQFYSKPTSISVTTQPTALQTLTQTARGGGHSRGGRGNCGRDRGGRNNSQWRNIGPNWGNNNWTPQMSGGRGTSGRGAYNRGGFS</sequence>
<dbReference type="Pfam" id="PF14223">
    <property type="entry name" value="Retrotran_gag_2"/>
    <property type="match status" value="1"/>
</dbReference>
<proteinExistence type="predicted"/>
<dbReference type="EMBL" id="PGOL01000968">
    <property type="protein sequence ID" value="PKI62477.1"/>
    <property type="molecule type" value="Genomic_DNA"/>
</dbReference>
<feature type="compositionally biased region" description="Gly residues" evidence="1">
    <location>
        <begin position="160"/>
        <end position="171"/>
    </location>
</feature>
<dbReference type="Proteomes" id="UP000233551">
    <property type="component" value="Unassembled WGS sequence"/>
</dbReference>
<protein>
    <submittedName>
        <fullName evidence="2">Uncharacterized protein</fullName>
    </submittedName>
</protein>
<name>A0A2I0K1P8_PUNGR</name>
<dbReference type="AlphaFoldDB" id="A0A2I0K1P8"/>
<evidence type="ECO:0000313" key="2">
    <source>
        <dbReference type="EMBL" id="PKI62477.1"/>
    </source>
</evidence>
<reference evidence="2 3" key="1">
    <citation type="submission" date="2017-11" db="EMBL/GenBank/DDBJ databases">
        <title>De-novo sequencing of pomegranate (Punica granatum L.) genome.</title>
        <authorList>
            <person name="Akparov Z."/>
            <person name="Amiraslanov A."/>
            <person name="Hajiyeva S."/>
            <person name="Abbasov M."/>
            <person name="Kaur K."/>
            <person name="Hamwieh A."/>
            <person name="Solovyev V."/>
            <person name="Salamov A."/>
            <person name="Braich B."/>
            <person name="Kosarev P."/>
            <person name="Mahmoud A."/>
            <person name="Hajiyev E."/>
            <person name="Babayeva S."/>
            <person name="Izzatullayeva V."/>
            <person name="Mammadov A."/>
            <person name="Mammadov A."/>
            <person name="Sharifova S."/>
            <person name="Ojaghi J."/>
            <person name="Eynullazada K."/>
            <person name="Bayramov B."/>
            <person name="Abdulazimova A."/>
            <person name="Shahmuradov I."/>
        </authorList>
    </citation>
    <scope>NUCLEOTIDE SEQUENCE [LARGE SCALE GENOMIC DNA]</scope>
    <source>
        <strain evidence="3">cv. AG2017</strain>
        <tissue evidence="2">Leaf</tissue>
    </source>
</reference>
<keyword evidence="3" id="KW-1185">Reference proteome</keyword>
<evidence type="ECO:0000256" key="1">
    <source>
        <dbReference type="SAM" id="MobiDB-lite"/>
    </source>
</evidence>
<evidence type="ECO:0000313" key="3">
    <source>
        <dbReference type="Proteomes" id="UP000233551"/>
    </source>
</evidence>
<feature type="compositionally biased region" description="Polar residues" evidence="1">
    <location>
        <begin position="191"/>
        <end position="200"/>
    </location>
</feature>
<gene>
    <name evidence="2" type="ORF">CRG98_017101</name>
</gene>
<feature type="region of interest" description="Disordered" evidence="1">
    <location>
        <begin position="157"/>
        <end position="218"/>
    </location>
</feature>
<organism evidence="2 3">
    <name type="scientific">Punica granatum</name>
    <name type="common">Pomegranate</name>
    <dbReference type="NCBI Taxonomy" id="22663"/>
    <lineage>
        <taxon>Eukaryota</taxon>
        <taxon>Viridiplantae</taxon>
        <taxon>Streptophyta</taxon>
        <taxon>Embryophyta</taxon>
        <taxon>Tracheophyta</taxon>
        <taxon>Spermatophyta</taxon>
        <taxon>Magnoliopsida</taxon>
        <taxon>eudicotyledons</taxon>
        <taxon>Gunneridae</taxon>
        <taxon>Pentapetalae</taxon>
        <taxon>rosids</taxon>
        <taxon>malvids</taxon>
        <taxon>Myrtales</taxon>
        <taxon>Lythraceae</taxon>
        <taxon>Punica</taxon>
    </lineage>
</organism>
<accession>A0A2I0K1P8</accession>
<dbReference type="PANTHER" id="PTHR47481:SF31">
    <property type="entry name" value="OS01G0873500 PROTEIN"/>
    <property type="match status" value="1"/>
</dbReference>
<comment type="caution">
    <text evidence="2">The sequence shown here is derived from an EMBL/GenBank/DDBJ whole genome shotgun (WGS) entry which is preliminary data.</text>
</comment>